<evidence type="ECO:0000313" key="6">
    <source>
        <dbReference type="Proteomes" id="UP000015380"/>
    </source>
</evidence>
<protein>
    <submittedName>
        <fullName evidence="5">Transcriptional regulator, MerR family</fullName>
    </submittedName>
</protein>
<dbReference type="RefSeq" id="WP_020932499.1">
    <property type="nucleotide sequence ID" value="NC_021917.1"/>
</dbReference>
<evidence type="ECO:0000259" key="4">
    <source>
        <dbReference type="PROSITE" id="PS50937"/>
    </source>
</evidence>
<keyword evidence="2" id="KW-0238">DNA-binding</keyword>
<dbReference type="PROSITE" id="PS50937">
    <property type="entry name" value="HTH_MERR_2"/>
    <property type="match status" value="1"/>
</dbReference>
<proteinExistence type="predicted"/>
<dbReference type="PRINTS" id="PR00040">
    <property type="entry name" value="HTHMERR"/>
</dbReference>
<dbReference type="InterPro" id="IPR009061">
    <property type="entry name" value="DNA-bd_dom_put_sf"/>
</dbReference>
<dbReference type="PATRIC" id="fig|1198232.3.peg.1319"/>
<evidence type="ECO:0000256" key="3">
    <source>
        <dbReference type="ARBA" id="ARBA00023163"/>
    </source>
</evidence>
<reference evidence="5 6" key="1">
    <citation type="submission" date="2013-05" db="EMBL/GenBank/DDBJ databases">
        <title>Between feast and famine: a lifestyle of most important marine PAH-degrading bacterium Cycloclasticus sp. 7ME.</title>
        <authorList>
            <person name="Yakimov M.M."/>
            <person name="Messina E."/>
            <person name="Genovese M."/>
            <person name="Denaro R."/>
            <person name="Crisafi F."/>
            <person name="Russo D."/>
            <person name="Cappello S."/>
            <person name="Santisi S."/>
            <person name="Smedile F."/>
            <person name="Golyshina O.V."/>
            <person name="Tran H."/>
            <person name="Pieper D.H."/>
            <person name="Golyshin P.N."/>
            <person name="Giuliano L."/>
        </authorList>
    </citation>
    <scope>NUCLEOTIDE SEQUENCE [LARGE SCALE GENOMIC DNA]</scope>
    <source>
        <strain evidence="5 6">78-ME</strain>
    </source>
</reference>
<reference evidence="6" key="2">
    <citation type="journal article" date="2016" name="Environ. Microbiol. Rep.">
        <title>Analysis of defence systems and a conjugative IncP-1 plasmid in the marine polyaromatic hydrocarbons-degrading bacterium Cycloclasticus sp. 78-ME.</title>
        <authorList>
            <person name="Yakimov M.M."/>
            <person name="Crisafi F."/>
            <person name="Messina E."/>
            <person name="Smedile F."/>
            <person name="Lopatina A."/>
            <person name="Denaro R."/>
            <person name="Pieper D.H."/>
            <person name="Golyshin P.N."/>
            <person name="Giuliano L."/>
        </authorList>
    </citation>
    <scope>NUCLEOTIDE SEQUENCE [LARGE SCALE GENOMIC DNA]</scope>
    <source>
        <strain evidence="6">78-ME</strain>
    </source>
</reference>
<feature type="domain" description="HTH merR-type" evidence="4">
    <location>
        <begin position="1"/>
        <end position="69"/>
    </location>
</feature>
<sequence>MKVSELVKEMKTTPDTVRYYTRVGLLSPVKSETNGYKHYGVDDQHRLRFILSARKLGFSVNDIDQILTEAAKGKTACPLVRVILEKRLEETEEVFQQTLALRIRMKSAIGEWQTKPNKAPTGHMICHLIEGFNASSGKE</sequence>
<dbReference type="GO" id="GO:0003700">
    <property type="term" value="F:DNA-binding transcription factor activity"/>
    <property type="evidence" value="ECO:0007669"/>
    <property type="project" value="InterPro"/>
</dbReference>
<evidence type="ECO:0000256" key="2">
    <source>
        <dbReference type="ARBA" id="ARBA00023125"/>
    </source>
</evidence>
<dbReference type="GO" id="GO:0003677">
    <property type="term" value="F:DNA binding"/>
    <property type="evidence" value="ECO:0007669"/>
    <property type="project" value="UniProtKB-KW"/>
</dbReference>
<dbReference type="SMART" id="SM00422">
    <property type="entry name" value="HTH_MERR"/>
    <property type="match status" value="1"/>
</dbReference>
<dbReference type="Pfam" id="PF13411">
    <property type="entry name" value="MerR_1"/>
    <property type="match status" value="1"/>
</dbReference>
<evidence type="ECO:0000313" key="5">
    <source>
        <dbReference type="EMBL" id="AGS39651.1"/>
    </source>
</evidence>
<dbReference type="Proteomes" id="UP000015380">
    <property type="component" value="Chromosome"/>
</dbReference>
<dbReference type="PANTHER" id="PTHR30204">
    <property type="entry name" value="REDOX-CYCLING DRUG-SENSING TRANSCRIPTIONAL ACTIVATOR SOXR"/>
    <property type="match status" value="1"/>
</dbReference>
<dbReference type="PANTHER" id="PTHR30204:SF94">
    <property type="entry name" value="HEAVY METAL-DEPENDENT TRANSCRIPTIONAL REGULATOR HI_0293-RELATED"/>
    <property type="match status" value="1"/>
</dbReference>
<keyword evidence="6" id="KW-1185">Reference proteome</keyword>
<dbReference type="InterPro" id="IPR047057">
    <property type="entry name" value="MerR_fam"/>
</dbReference>
<dbReference type="AlphaFoldDB" id="S5T791"/>
<organism evidence="5 6">
    <name type="scientific">Cycloclasticus zancles 78-ME</name>
    <dbReference type="NCBI Taxonomy" id="1198232"/>
    <lineage>
        <taxon>Bacteria</taxon>
        <taxon>Pseudomonadati</taxon>
        <taxon>Pseudomonadota</taxon>
        <taxon>Gammaproteobacteria</taxon>
        <taxon>Thiotrichales</taxon>
        <taxon>Piscirickettsiaceae</taxon>
        <taxon>Cycloclasticus</taxon>
    </lineage>
</organism>
<dbReference type="EMBL" id="CP005996">
    <property type="protein sequence ID" value="AGS39651.1"/>
    <property type="molecule type" value="Genomic_DNA"/>
</dbReference>
<dbReference type="KEGG" id="cza:CYCME_1322"/>
<dbReference type="InterPro" id="IPR000551">
    <property type="entry name" value="MerR-type_HTH_dom"/>
</dbReference>
<dbReference type="SUPFAM" id="SSF46955">
    <property type="entry name" value="Putative DNA-binding domain"/>
    <property type="match status" value="1"/>
</dbReference>
<evidence type="ECO:0000256" key="1">
    <source>
        <dbReference type="ARBA" id="ARBA00023015"/>
    </source>
</evidence>
<gene>
    <name evidence="5" type="ORF">CYCME_1322</name>
</gene>
<name>S5T791_9GAMM</name>
<keyword evidence="3" id="KW-0804">Transcription</keyword>
<dbReference type="HOGENOM" id="CLU_060077_2_2_6"/>
<dbReference type="eggNOG" id="COG0789">
    <property type="taxonomic scope" value="Bacteria"/>
</dbReference>
<accession>S5T791</accession>
<keyword evidence="1" id="KW-0805">Transcription regulation</keyword>
<dbReference type="CDD" id="cd04787">
    <property type="entry name" value="HTH_HMRTR_unk"/>
    <property type="match status" value="1"/>
</dbReference>
<dbReference type="Gene3D" id="1.10.1660.10">
    <property type="match status" value="1"/>
</dbReference>